<dbReference type="InterPro" id="IPR029760">
    <property type="entry name" value="GPX_CS"/>
</dbReference>
<feature type="domain" description="Thioredoxin" evidence="6">
    <location>
        <begin position="1"/>
        <end position="181"/>
    </location>
</feature>
<dbReference type="InterPro" id="IPR013766">
    <property type="entry name" value="Thioredoxin_domain"/>
</dbReference>
<dbReference type="Pfam" id="PF00255">
    <property type="entry name" value="GSHPx"/>
    <property type="match status" value="1"/>
</dbReference>
<dbReference type="InterPro" id="IPR000889">
    <property type="entry name" value="Glutathione_peroxidase"/>
</dbReference>
<dbReference type="GO" id="GO:0004601">
    <property type="term" value="F:peroxidase activity"/>
    <property type="evidence" value="ECO:0007669"/>
    <property type="project" value="UniProtKB-KW"/>
</dbReference>
<evidence type="ECO:0000259" key="6">
    <source>
        <dbReference type="PROSITE" id="PS51352"/>
    </source>
</evidence>
<dbReference type="EMBL" id="FNCQ01000018">
    <property type="protein sequence ID" value="SDH14935.1"/>
    <property type="molecule type" value="Genomic_DNA"/>
</dbReference>
<evidence type="ECO:0000256" key="4">
    <source>
        <dbReference type="PIRSR" id="PIRSR000303-1"/>
    </source>
</evidence>
<sequence length="181" mass="20481">MAKIYDFKAQTSKGKELDFAQFEGKVLLIVNTASKCGFTPQFAGLEEMNQKYKDKGLVIIGFPCNQFKEQDPEGDEKIEEFCQINYGVTFQIMKKGDVNGPDAQPIFEYLKAQAPTEEYKGLKAKAAKTLFKAISKSVEKDSDIKWNFTKFLISKDGETIKRYAPTTEPKDFEKDVEAMLA</sequence>
<dbReference type="Gene3D" id="3.40.30.10">
    <property type="entry name" value="Glutaredoxin"/>
    <property type="match status" value="1"/>
</dbReference>
<evidence type="ECO:0000256" key="1">
    <source>
        <dbReference type="ARBA" id="ARBA00006926"/>
    </source>
</evidence>
<dbReference type="SUPFAM" id="SSF52833">
    <property type="entry name" value="Thioredoxin-like"/>
    <property type="match status" value="1"/>
</dbReference>
<dbReference type="AlphaFoldDB" id="A0A1G8A1S9"/>
<keyword evidence="8" id="KW-1185">Reference proteome</keyword>
<evidence type="ECO:0000256" key="3">
    <source>
        <dbReference type="ARBA" id="ARBA00023002"/>
    </source>
</evidence>
<evidence type="ECO:0000313" key="7">
    <source>
        <dbReference type="EMBL" id="SDH14935.1"/>
    </source>
</evidence>
<dbReference type="InterPro" id="IPR029759">
    <property type="entry name" value="GPX_AS"/>
</dbReference>
<dbReference type="FunFam" id="3.40.30.10:FF:000010">
    <property type="entry name" value="Glutathione peroxidase"/>
    <property type="match status" value="1"/>
</dbReference>
<dbReference type="PRINTS" id="PR01011">
    <property type="entry name" value="GLUTPROXDASE"/>
</dbReference>
<dbReference type="PROSITE" id="PS00460">
    <property type="entry name" value="GLUTATHIONE_PEROXID_1"/>
    <property type="match status" value="1"/>
</dbReference>
<accession>A0A1G8A1S9</accession>
<dbReference type="PIRSF" id="PIRSF000303">
    <property type="entry name" value="Glutathion_perox"/>
    <property type="match status" value="1"/>
</dbReference>
<dbReference type="PANTHER" id="PTHR11592">
    <property type="entry name" value="GLUTATHIONE PEROXIDASE"/>
    <property type="match status" value="1"/>
</dbReference>
<proteinExistence type="inferred from homology"/>
<dbReference type="PANTHER" id="PTHR11592:SF78">
    <property type="entry name" value="GLUTATHIONE PEROXIDASE"/>
    <property type="match status" value="1"/>
</dbReference>
<evidence type="ECO:0000313" key="8">
    <source>
        <dbReference type="Proteomes" id="UP000198779"/>
    </source>
</evidence>
<evidence type="ECO:0000256" key="5">
    <source>
        <dbReference type="RuleBase" id="RU000499"/>
    </source>
</evidence>
<dbReference type="PROSITE" id="PS51355">
    <property type="entry name" value="GLUTATHIONE_PEROXID_3"/>
    <property type="match status" value="1"/>
</dbReference>
<keyword evidence="3 5" id="KW-0560">Oxidoreductase</keyword>
<evidence type="ECO:0000256" key="2">
    <source>
        <dbReference type="ARBA" id="ARBA00022559"/>
    </source>
</evidence>
<comment type="similarity">
    <text evidence="1 5">Belongs to the glutathione peroxidase family.</text>
</comment>
<organism evidence="7 8">
    <name type="scientific">Prevotella communis</name>
    <dbReference type="NCBI Taxonomy" id="2913614"/>
    <lineage>
        <taxon>Bacteria</taxon>
        <taxon>Pseudomonadati</taxon>
        <taxon>Bacteroidota</taxon>
        <taxon>Bacteroidia</taxon>
        <taxon>Bacteroidales</taxon>
        <taxon>Prevotellaceae</taxon>
        <taxon>Prevotella</taxon>
    </lineage>
</organism>
<feature type="active site" evidence="4">
    <location>
        <position position="36"/>
    </location>
</feature>
<keyword evidence="2 5" id="KW-0575">Peroxidase</keyword>
<protein>
    <recommendedName>
        <fullName evidence="5">Glutathione peroxidase</fullName>
    </recommendedName>
</protein>
<dbReference type="Proteomes" id="UP000198779">
    <property type="component" value="Unassembled WGS sequence"/>
</dbReference>
<name>A0A1G8A1S9_9BACT</name>
<gene>
    <name evidence="7" type="ORF">SAMN04487901_11818</name>
</gene>
<dbReference type="RefSeq" id="WP_091818861.1">
    <property type="nucleotide sequence ID" value="NZ_CP091794.1"/>
</dbReference>
<dbReference type="CDD" id="cd00340">
    <property type="entry name" value="GSH_Peroxidase"/>
    <property type="match status" value="1"/>
</dbReference>
<dbReference type="PROSITE" id="PS00763">
    <property type="entry name" value="GLUTATHIONE_PEROXID_2"/>
    <property type="match status" value="1"/>
</dbReference>
<dbReference type="PROSITE" id="PS51352">
    <property type="entry name" value="THIOREDOXIN_2"/>
    <property type="match status" value="1"/>
</dbReference>
<dbReference type="InterPro" id="IPR036249">
    <property type="entry name" value="Thioredoxin-like_sf"/>
</dbReference>
<reference evidence="8" key="1">
    <citation type="submission" date="2016-10" db="EMBL/GenBank/DDBJ databases">
        <authorList>
            <person name="Varghese N."/>
            <person name="Submissions S."/>
        </authorList>
    </citation>
    <scope>NUCLEOTIDE SEQUENCE [LARGE SCALE GENOMIC DNA]</scope>
    <source>
        <strain evidence="8">BP1-148</strain>
    </source>
</reference>
<dbReference type="GO" id="GO:0034599">
    <property type="term" value="P:cellular response to oxidative stress"/>
    <property type="evidence" value="ECO:0007669"/>
    <property type="project" value="TreeGrafter"/>
</dbReference>
<dbReference type="STRING" id="645274.SAMN04487901_11818"/>